<evidence type="ECO:0000259" key="2">
    <source>
        <dbReference type="Pfam" id="PF00535"/>
    </source>
</evidence>
<feature type="transmembrane region" description="Helical" evidence="1">
    <location>
        <begin position="269"/>
        <end position="286"/>
    </location>
</feature>
<dbReference type="Proteomes" id="UP001141950">
    <property type="component" value="Unassembled WGS sequence"/>
</dbReference>
<name>A0A9X2MMA9_9BACL</name>
<evidence type="ECO:0000256" key="1">
    <source>
        <dbReference type="SAM" id="Phobius"/>
    </source>
</evidence>
<keyword evidence="4" id="KW-1185">Reference proteome</keyword>
<dbReference type="SUPFAM" id="SSF53448">
    <property type="entry name" value="Nucleotide-diphospho-sugar transferases"/>
    <property type="match status" value="1"/>
</dbReference>
<dbReference type="PANTHER" id="PTHR43646:SF3">
    <property type="entry name" value="SLR1566 PROTEIN"/>
    <property type="match status" value="1"/>
</dbReference>
<proteinExistence type="predicted"/>
<protein>
    <submittedName>
        <fullName evidence="3">Glycosyltransferase</fullName>
    </submittedName>
</protein>
<gene>
    <name evidence="3" type="ORF">NQZ67_02405</name>
</gene>
<evidence type="ECO:0000313" key="4">
    <source>
        <dbReference type="Proteomes" id="UP001141950"/>
    </source>
</evidence>
<dbReference type="InterPro" id="IPR029044">
    <property type="entry name" value="Nucleotide-diphossugar_trans"/>
</dbReference>
<dbReference type="PANTHER" id="PTHR43646">
    <property type="entry name" value="GLYCOSYLTRANSFERASE"/>
    <property type="match status" value="1"/>
</dbReference>
<feature type="transmembrane region" description="Helical" evidence="1">
    <location>
        <begin position="325"/>
        <end position="348"/>
    </location>
</feature>
<keyword evidence="1" id="KW-0472">Membrane</keyword>
<dbReference type="EMBL" id="JANIPJ010000002">
    <property type="protein sequence ID" value="MCR2802724.1"/>
    <property type="molecule type" value="Genomic_DNA"/>
</dbReference>
<evidence type="ECO:0000313" key="3">
    <source>
        <dbReference type="EMBL" id="MCR2802724.1"/>
    </source>
</evidence>
<accession>A0A9X2MMA9</accession>
<comment type="caution">
    <text evidence="3">The sequence shown here is derived from an EMBL/GenBank/DDBJ whole genome shotgun (WGS) entry which is preliminary data.</text>
</comment>
<reference evidence="3" key="1">
    <citation type="submission" date="2022-08" db="EMBL/GenBank/DDBJ databases">
        <title>The genomic sequence of strain Paenibacillus sp. SCIV0701.</title>
        <authorList>
            <person name="Zhao H."/>
        </authorList>
    </citation>
    <scope>NUCLEOTIDE SEQUENCE</scope>
    <source>
        <strain evidence="3">SCIV0701</strain>
    </source>
</reference>
<dbReference type="Pfam" id="PF00535">
    <property type="entry name" value="Glycos_transf_2"/>
    <property type="match status" value="1"/>
</dbReference>
<dbReference type="Gene3D" id="3.90.550.10">
    <property type="entry name" value="Spore Coat Polysaccharide Biosynthesis Protein SpsA, Chain A"/>
    <property type="match status" value="1"/>
</dbReference>
<feature type="transmembrane region" description="Helical" evidence="1">
    <location>
        <begin position="293"/>
        <end position="313"/>
    </location>
</feature>
<dbReference type="InterPro" id="IPR001173">
    <property type="entry name" value="Glyco_trans_2-like"/>
</dbReference>
<dbReference type="AlphaFoldDB" id="A0A9X2MMA9"/>
<organism evidence="3 4">
    <name type="scientific">Paenibacillus soyae</name>
    <dbReference type="NCBI Taxonomy" id="2969249"/>
    <lineage>
        <taxon>Bacteria</taxon>
        <taxon>Bacillati</taxon>
        <taxon>Bacillota</taxon>
        <taxon>Bacilli</taxon>
        <taxon>Bacillales</taxon>
        <taxon>Paenibacillaceae</taxon>
        <taxon>Paenibacillus</taxon>
    </lineage>
</organism>
<dbReference type="RefSeq" id="WP_257442427.1">
    <property type="nucleotide sequence ID" value="NZ_JANIPJ010000002.1"/>
</dbReference>
<feature type="domain" description="Glycosyltransferase 2-like" evidence="2">
    <location>
        <begin position="39"/>
        <end position="197"/>
    </location>
</feature>
<dbReference type="CDD" id="cd00761">
    <property type="entry name" value="Glyco_tranf_GTA_type"/>
    <property type="match status" value="1"/>
</dbReference>
<keyword evidence="1" id="KW-0812">Transmembrane</keyword>
<keyword evidence="1" id="KW-1133">Transmembrane helix</keyword>
<sequence length="366" mass="40077">MEYAILVLLIAACAAGMLLFRRNTIPPVSDVRSLGGKLSVIIPARNEEANLPNLLASLQAQTLQPFEIIVIDDHSEDRTRAIAESFGVTVIGSPELPDGWTGKNWAVWNGYRHCSGKLIAFLDADVRLTPGALRSLLNARERSGGVISIVPYHETEQFYERLALIPNVLGLLTFTSPFERRNAAQGLYGACILTTRGDYERAGGHQGIKGEMLDDLGLGAQYKKAGIPVNNYIGRGVVSFRMYPGGIRSEIEGFGKGAVLSTGKLDARTIGLIAIWLIGLLGAEAAPFAIGTAWFVPLLVAYVLYTGQIYYFARYAGRFGFWQPALHMLSSIFFLLVMLYSAYQVVLFGKVSWKGRKVEVGRRDAP</sequence>